<keyword evidence="1" id="KW-0812">Transmembrane</keyword>
<feature type="transmembrane region" description="Helical" evidence="1">
    <location>
        <begin position="1190"/>
        <end position="1212"/>
    </location>
</feature>
<feature type="transmembrane region" description="Helical" evidence="1">
    <location>
        <begin position="963"/>
        <end position="980"/>
    </location>
</feature>
<keyword evidence="1" id="KW-0472">Membrane</keyword>
<dbReference type="EMBL" id="HBGW01015574">
    <property type="protein sequence ID" value="CAD9522565.1"/>
    <property type="molecule type" value="Transcribed_RNA"/>
</dbReference>
<dbReference type="PANTHER" id="PTHR13715">
    <property type="entry name" value="RYANODINE RECEPTOR AND IP3 RECEPTOR"/>
    <property type="match status" value="1"/>
</dbReference>
<feature type="transmembrane region" description="Helical" evidence="1">
    <location>
        <begin position="1001"/>
        <end position="1026"/>
    </location>
</feature>
<gene>
    <name evidence="2" type="ORF">BRAN1462_LOCUS9901</name>
</gene>
<dbReference type="PANTHER" id="PTHR13715:SF99">
    <property type="entry name" value="INOSITOL 1,4,5-TRISPHOSPHATE RECEPTOR-LIKE PROTEIN A"/>
    <property type="match status" value="1"/>
</dbReference>
<name>A0A7S2IL82_9DINO</name>
<dbReference type="GO" id="GO:0006816">
    <property type="term" value="P:calcium ion transport"/>
    <property type="evidence" value="ECO:0007669"/>
    <property type="project" value="InterPro"/>
</dbReference>
<dbReference type="InterPro" id="IPR015925">
    <property type="entry name" value="Ryanodine_IP3_receptor"/>
</dbReference>
<reference evidence="2" key="1">
    <citation type="submission" date="2021-01" db="EMBL/GenBank/DDBJ databases">
        <authorList>
            <person name="Corre E."/>
            <person name="Pelletier E."/>
            <person name="Niang G."/>
            <person name="Scheremetjew M."/>
            <person name="Finn R."/>
            <person name="Kale V."/>
            <person name="Holt S."/>
            <person name="Cochrane G."/>
            <person name="Meng A."/>
            <person name="Brown T."/>
            <person name="Cohen L."/>
        </authorList>
    </citation>
    <scope>NUCLEOTIDE SEQUENCE</scope>
    <source>
        <strain evidence="2">RCC3387</strain>
    </source>
</reference>
<evidence type="ECO:0000256" key="1">
    <source>
        <dbReference type="SAM" id="Phobius"/>
    </source>
</evidence>
<proteinExistence type="predicted"/>
<accession>A0A7S2IL82</accession>
<sequence length="1394" mass="159413">MNAIGLKLFHGENVLQELQMEVHITRVVKVSSIGLSTTVSAGEPIRETQSLTKKKDERRDRYKTVDKSKNQVFFEIEVDGNEVVFLENLTAVTGRKKVSLQLVGAQVVKMRSRTLFDLDDVSITVANPRMVVLTSPTNFDPGVVSKVVQIGAQKHRQATAPAGDPRTGEAAEDVGDHKFTKRVIHVWMPQYQNIAIDIVEETCMRVERGGQVGLDRYVLARTLEQEHQDVVAMIKQAVVYVMRDHLLDKIGIEITDSWEKVEGQVEASKPHLLPVFTQLYDSAYDESFTDSEVPFILQQVEHDRRQDVLLSWILRICYVIRTIAYVKQDRLVFEQEVRKKEAGIGAGEENVFEKIFDDTGEMQQARATCSALLNILQEIFSRDKAIEDLWEKWTKTEQSSNVFMKTFVVETALLFCPFSVPPKDMTREQRLKMTNFFDKAQVSPIDPLRVVPEMLYHPDVALRLEALSLGVKLVLDANHELQLAFTRFDTPDLNLQKAFAFQFNDFTTSEWDMDSIYTVDKLLLKVQMMCEGHHDKLQQFIGEDLSIEDADFETLLAALKENADDDDDDLDNDKNEATVGPKNLVEWICNMAKLIMGKMRSDQEWQASMEGREEQYKLLSQLFDTAAEVVQGPNTGNQRLLLEGGMLAQVNDLWVRQRIDEVTFRMLIQDNEDLFPMWMSLLKTMRFCEIAALKFLLSLLEEEYLDSEEADFKEKSVRVVEHKKFTIRQMVQELDPNVVCDKIITHWNLSSEGRAPSTKIANIKDDDDDAPDTSEMMIRPKREIEATQYTLEEQEVHCLEVSFLCWALFEGVKEAKEFSMKVEAETDKRKGHEVVRSVYSPQRWQLAKAKRYDHFMEKVTVMHHSKYLHFLYGRIEVQRGERLQKLFYLVPEPIRKLKAQSLIKDWQVKCKAEVDRSGPEAKLQSFSEAVSDEYIDFVKHQFNLQGSPFPFNSCGEIMKGSRIFINIFTVVITFSVAMVYQGSYSKDHKMGEYSVHYPMKWHVMALTGLGVAHFISCMLLMIFHIIAKTVWKVKVQIEQLKDDSPAEAHTLNGPYGLYKSAVFFIGDQELLVKVLLAAVSLAGLTLDFLIYSIHLLYVCSQEPSLSKVFDALTLTSNQVSCTAALGFCFQYVFLVIGLLIFPEGYGFADMQTGDCASLKDCLLGHLDYGFRSGPVWQTADLNWQQFAFDYIYNLIVILILAAIVSGIIIDAFSSMRADLQAQTDDQTNNCFICSINRSVMERKLVKFDHHVFQEHYMWSYARFLMRLEMAHESDMNGLESYVNDKARVGDFQSWYPIGKALSLETEDDNKYSEKDLRVKDLDELKAVVRQCTDGSDTQIKNVRELKAGMKDTRESLKNMEFALSQLQGDVQRKADQLAAIAAAAATAQAKDLKE</sequence>
<organism evidence="2">
    <name type="scientific">Zooxanthella nutricula</name>
    <dbReference type="NCBI Taxonomy" id="1333877"/>
    <lineage>
        <taxon>Eukaryota</taxon>
        <taxon>Sar</taxon>
        <taxon>Alveolata</taxon>
        <taxon>Dinophyceae</taxon>
        <taxon>Peridiniales</taxon>
        <taxon>Peridiniales incertae sedis</taxon>
        <taxon>Zooxanthella</taxon>
    </lineage>
</organism>
<feature type="transmembrane region" description="Helical" evidence="1">
    <location>
        <begin position="1074"/>
        <end position="1098"/>
    </location>
</feature>
<feature type="transmembrane region" description="Helical" evidence="1">
    <location>
        <begin position="1119"/>
        <end position="1141"/>
    </location>
</feature>
<evidence type="ECO:0000313" key="2">
    <source>
        <dbReference type="EMBL" id="CAD9522565.1"/>
    </source>
</evidence>
<protein>
    <submittedName>
        <fullName evidence="2">Uncharacterized protein</fullName>
    </submittedName>
</protein>
<keyword evidence="1" id="KW-1133">Transmembrane helix</keyword>